<dbReference type="InParanoid" id="A0A2J6T5V7"/>
<dbReference type="AlphaFoldDB" id="A0A2J6T5V7"/>
<dbReference type="CDD" id="cd00303">
    <property type="entry name" value="retropepsin_like"/>
    <property type="match status" value="2"/>
</dbReference>
<dbReference type="SUPFAM" id="SSF50630">
    <property type="entry name" value="Acid proteases"/>
    <property type="match status" value="1"/>
</dbReference>
<feature type="compositionally biased region" description="Basic and acidic residues" evidence="1">
    <location>
        <begin position="12"/>
        <end position="22"/>
    </location>
</feature>
<sequence>MEMGRGNPSKGSHFEPPLKAKEQGLGQWNVERMKPLSRPRNKPTGILVVQGHINGRKTQAIPDTGAEGNIMAASFARDIGLTIQNQNPSQLLRMANGKHIETIGTVQAVWSFVSDPVQNWKITFQVLADFVYDLVLGSAFLTATQTMSYHQHRLCRIPRPLQSLSVLRVNILGSGCQRVLGIFQGNMMQALPDSGSEANLVSLDYVKRHGWLPKIKREDQNMLQFADGSTEKTEGSIMARWRFLRVGDDDPETSLRVKLHVLRGCVYNVILGQDVLEDADAFLRHEKAFLDMASSKESLGLNLV</sequence>
<dbReference type="OrthoDB" id="6079484at2759"/>
<dbReference type="RefSeq" id="XP_024735237.1">
    <property type="nucleotide sequence ID" value="XM_024877030.1"/>
</dbReference>
<evidence type="ECO:0008006" key="4">
    <source>
        <dbReference type="Google" id="ProtNLM"/>
    </source>
</evidence>
<gene>
    <name evidence="2" type="ORF">K444DRAFT_563618</name>
</gene>
<dbReference type="Gene3D" id="2.40.70.10">
    <property type="entry name" value="Acid Proteases"/>
    <property type="match status" value="2"/>
</dbReference>
<evidence type="ECO:0000313" key="2">
    <source>
        <dbReference type="EMBL" id="PMD58333.1"/>
    </source>
</evidence>
<evidence type="ECO:0000313" key="3">
    <source>
        <dbReference type="Proteomes" id="UP000235371"/>
    </source>
</evidence>
<evidence type="ECO:0000256" key="1">
    <source>
        <dbReference type="SAM" id="MobiDB-lite"/>
    </source>
</evidence>
<dbReference type="Proteomes" id="UP000235371">
    <property type="component" value="Unassembled WGS sequence"/>
</dbReference>
<keyword evidence="3" id="KW-1185">Reference proteome</keyword>
<proteinExistence type="predicted"/>
<dbReference type="InterPro" id="IPR021109">
    <property type="entry name" value="Peptidase_aspartic_dom_sf"/>
</dbReference>
<dbReference type="EMBL" id="KZ613822">
    <property type="protein sequence ID" value="PMD58333.1"/>
    <property type="molecule type" value="Genomic_DNA"/>
</dbReference>
<dbReference type="Pfam" id="PF13975">
    <property type="entry name" value="gag-asp_proteas"/>
    <property type="match status" value="1"/>
</dbReference>
<feature type="region of interest" description="Disordered" evidence="1">
    <location>
        <begin position="1"/>
        <end position="22"/>
    </location>
</feature>
<organism evidence="2 3">
    <name type="scientific">Hyaloscypha bicolor E</name>
    <dbReference type="NCBI Taxonomy" id="1095630"/>
    <lineage>
        <taxon>Eukaryota</taxon>
        <taxon>Fungi</taxon>
        <taxon>Dikarya</taxon>
        <taxon>Ascomycota</taxon>
        <taxon>Pezizomycotina</taxon>
        <taxon>Leotiomycetes</taxon>
        <taxon>Helotiales</taxon>
        <taxon>Hyaloscyphaceae</taxon>
        <taxon>Hyaloscypha</taxon>
        <taxon>Hyaloscypha bicolor</taxon>
    </lineage>
</organism>
<dbReference type="STRING" id="1095630.A0A2J6T5V7"/>
<feature type="non-terminal residue" evidence="2">
    <location>
        <position position="304"/>
    </location>
</feature>
<reference evidence="2 3" key="1">
    <citation type="submission" date="2016-04" db="EMBL/GenBank/DDBJ databases">
        <title>A degradative enzymes factory behind the ericoid mycorrhizal symbiosis.</title>
        <authorList>
            <consortium name="DOE Joint Genome Institute"/>
            <person name="Martino E."/>
            <person name="Morin E."/>
            <person name="Grelet G."/>
            <person name="Kuo A."/>
            <person name="Kohler A."/>
            <person name="Daghino S."/>
            <person name="Barry K."/>
            <person name="Choi C."/>
            <person name="Cichocki N."/>
            <person name="Clum A."/>
            <person name="Copeland A."/>
            <person name="Hainaut M."/>
            <person name="Haridas S."/>
            <person name="Labutti K."/>
            <person name="Lindquist E."/>
            <person name="Lipzen A."/>
            <person name="Khouja H.-R."/>
            <person name="Murat C."/>
            <person name="Ohm R."/>
            <person name="Olson A."/>
            <person name="Spatafora J."/>
            <person name="Veneault-Fourrey C."/>
            <person name="Henrissat B."/>
            <person name="Grigoriev I."/>
            <person name="Martin F."/>
            <person name="Perotto S."/>
        </authorList>
    </citation>
    <scope>NUCLEOTIDE SEQUENCE [LARGE SCALE GENOMIC DNA]</scope>
    <source>
        <strain evidence="2 3">E</strain>
    </source>
</reference>
<name>A0A2J6T5V7_9HELO</name>
<protein>
    <recommendedName>
        <fullName evidence="4">Peptidase A2 domain-containing protein</fullName>
    </recommendedName>
</protein>
<accession>A0A2J6T5V7</accession>
<dbReference type="GeneID" id="36585107"/>